<dbReference type="Proteomes" id="UP000004478">
    <property type="component" value="Unassembled WGS sequence"/>
</dbReference>
<dbReference type="InterPro" id="IPR018060">
    <property type="entry name" value="HTH_AraC"/>
</dbReference>
<sequence>MKAKLLERRNPFDKSFVSAIHTFPHFLNIWHYHPEIELVYIVSSQGTRFIGDSIAPFEPGQLVMIGEKLPHLWQNDPAYFEKGAGLRAEAITLHFKKDFAGVFFLEMPEMKAVQDLFQKADQGILFPHAVAEKVKEKMFAIHRMEGFSRLMLFLDLLHDLATRKDYIPISSNGFVHPKERSGDLRIDKVYSFTFSNFRKNISLEEVADVANLNPTAFCRFFKKHTNKNYSRFLNEIRIGYACKLLLEEKLNISEVGYESGFNNLSNFNRQFKSLTGISPSMYLKKHERNKI</sequence>
<dbReference type="InterPro" id="IPR014710">
    <property type="entry name" value="RmlC-like_jellyroll"/>
</dbReference>
<dbReference type="Pfam" id="PF12833">
    <property type="entry name" value="HTH_18"/>
    <property type="match status" value="1"/>
</dbReference>
<dbReference type="Gene3D" id="1.10.10.60">
    <property type="entry name" value="Homeodomain-like"/>
    <property type="match status" value="2"/>
</dbReference>
<dbReference type="PATRIC" id="fig|1225176.3.peg.689"/>
<dbReference type="OrthoDB" id="792101at2"/>
<keyword evidence="2" id="KW-0238">DNA-binding</keyword>
<dbReference type="CDD" id="cd06976">
    <property type="entry name" value="cupin_MtlR-like_N"/>
    <property type="match status" value="1"/>
</dbReference>
<keyword evidence="6" id="KW-1185">Reference proteome</keyword>
<dbReference type="PANTHER" id="PTHR43280:SF27">
    <property type="entry name" value="TRANSCRIPTIONAL REGULATOR MTLR"/>
    <property type="match status" value="1"/>
</dbReference>
<dbReference type="GO" id="GO:0003700">
    <property type="term" value="F:DNA-binding transcription factor activity"/>
    <property type="evidence" value="ECO:0007669"/>
    <property type="project" value="InterPro"/>
</dbReference>
<dbReference type="InterPro" id="IPR011051">
    <property type="entry name" value="RmlC_Cupin_sf"/>
</dbReference>
<organism evidence="5 6">
    <name type="scientific">Cecembia lonarensis (strain CCUG 58316 / KCTC 22772 / LW9)</name>
    <dbReference type="NCBI Taxonomy" id="1225176"/>
    <lineage>
        <taxon>Bacteria</taxon>
        <taxon>Pseudomonadati</taxon>
        <taxon>Bacteroidota</taxon>
        <taxon>Cytophagia</taxon>
        <taxon>Cytophagales</taxon>
        <taxon>Cyclobacteriaceae</taxon>
        <taxon>Cecembia</taxon>
    </lineage>
</organism>
<dbReference type="InterPro" id="IPR018062">
    <property type="entry name" value="HTH_AraC-typ_CS"/>
</dbReference>
<accession>K1M304</accession>
<feature type="domain" description="HTH araC/xylS-type" evidence="4">
    <location>
        <begin position="187"/>
        <end position="285"/>
    </location>
</feature>
<dbReference type="RefSeq" id="WP_009183691.1">
    <property type="nucleotide sequence ID" value="NZ_AMGM01000006.1"/>
</dbReference>
<dbReference type="Gene3D" id="2.60.120.10">
    <property type="entry name" value="Jelly Rolls"/>
    <property type="match status" value="1"/>
</dbReference>
<reference evidence="5 6" key="1">
    <citation type="journal article" date="2012" name="J. Bacteriol.">
        <title>Draft Genome Sequence of Cecembia lonarensis Strain LW9T, Isolated from Lonar Lake, a Haloalkaline Lake in India.</title>
        <authorList>
            <person name="Shivaji S."/>
            <person name="Ara S."/>
            <person name="Singh A."/>
            <person name="Pinnaka A.K."/>
        </authorList>
    </citation>
    <scope>NUCLEOTIDE SEQUENCE [LARGE SCALE GENOMIC DNA]</scope>
    <source>
        <strain evidence="5 6">LW9</strain>
    </source>
</reference>
<dbReference type="SMART" id="SM00342">
    <property type="entry name" value="HTH_ARAC"/>
    <property type="match status" value="1"/>
</dbReference>
<evidence type="ECO:0000256" key="3">
    <source>
        <dbReference type="ARBA" id="ARBA00023163"/>
    </source>
</evidence>
<dbReference type="InterPro" id="IPR009057">
    <property type="entry name" value="Homeodomain-like_sf"/>
</dbReference>
<evidence type="ECO:0000256" key="2">
    <source>
        <dbReference type="ARBA" id="ARBA00023125"/>
    </source>
</evidence>
<evidence type="ECO:0000313" key="5">
    <source>
        <dbReference type="EMBL" id="EKB50664.1"/>
    </source>
</evidence>
<gene>
    <name evidence="5" type="primary">btr_2</name>
    <name evidence="5" type="ORF">B879_00643</name>
</gene>
<proteinExistence type="predicted"/>
<evidence type="ECO:0000259" key="4">
    <source>
        <dbReference type="PROSITE" id="PS01124"/>
    </source>
</evidence>
<dbReference type="PROSITE" id="PS00041">
    <property type="entry name" value="HTH_ARAC_FAMILY_1"/>
    <property type="match status" value="1"/>
</dbReference>
<keyword evidence="3" id="KW-0804">Transcription</keyword>
<protein>
    <submittedName>
        <fullName evidence="5">Bacillibactin transport regulator</fullName>
    </submittedName>
</protein>
<dbReference type="EMBL" id="AMGM01000006">
    <property type="protein sequence ID" value="EKB50664.1"/>
    <property type="molecule type" value="Genomic_DNA"/>
</dbReference>
<dbReference type="SUPFAM" id="SSF51182">
    <property type="entry name" value="RmlC-like cupins"/>
    <property type="match status" value="1"/>
</dbReference>
<dbReference type="GO" id="GO:0043565">
    <property type="term" value="F:sequence-specific DNA binding"/>
    <property type="evidence" value="ECO:0007669"/>
    <property type="project" value="InterPro"/>
</dbReference>
<dbReference type="SUPFAM" id="SSF46689">
    <property type="entry name" value="Homeodomain-like"/>
    <property type="match status" value="2"/>
</dbReference>
<dbReference type="PANTHER" id="PTHR43280">
    <property type="entry name" value="ARAC-FAMILY TRANSCRIPTIONAL REGULATOR"/>
    <property type="match status" value="1"/>
</dbReference>
<dbReference type="AlphaFoldDB" id="K1M304"/>
<comment type="caution">
    <text evidence="5">The sequence shown here is derived from an EMBL/GenBank/DDBJ whole genome shotgun (WGS) entry which is preliminary data.</text>
</comment>
<evidence type="ECO:0000256" key="1">
    <source>
        <dbReference type="ARBA" id="ARBA00023015"/>
    </source>
</evidence>
<name>K1M304_CECL9</name>
<evidence type="ECO:0000313" key="6">
    <source>
        <dbReference type="Proteomes" id="UP000004478"/>
    </source>
</evidence>
<keyword evidence="1" id="KW-0805">Transcription regulation</keyword>
<dbReference type="PROSITE" id="PS01124">
    <property type="entry name" value="HTH_ARAC_FAMILY_2"/>
    <property type="match status" value="1"/>
</dbReference>